<accession>A0ABT2M7L8</accession>
<evidence type="ECO:0000256" key="2">
    <source>
        <dbReference type="SAM" id="SignalP"/>
    </source>
</evidence>
<name>A0ABT2M7L8_9MYCO</name>
<sequence length="649" mass="66632">MIDRFLRWMIAGLLTAGLAAGVLSGAGPALADEDTTDGGEPSSQSSDAGTESSKDNDSPADKPARVEPTPADDDESRSPSDDDDAPTDGADVVEESETDEDESAVSEDEPAVDDKDSARTRDTTQPETTDAVEEHVVVEPDDVNPAPAEEPAEVVVDTTDPTPLESETPLEQAPAPSPPSTPNVVETISAAVTSMVTSLNPFAADDDSPLDPAAQTPLWTLAAAARREFETGFQSPTLADPADALTTSEVLPAAAAAPAAQPTLINVIGTLAWGVFDAFTKLVLGPPVVPPGSSVTVGQSTLQIDCGDGYLADADWYYPKTGQPEKFIYFQHGFPARAGVYNLTLTELAERNNAIVVAPSITSNYFACDGCSLTADAMHAAVARLFEGDRAALLASARAAGFEGALPTDFVLSGQSAGGMLAAGASGYFYASAPAAKKADMVGVLLFDTSAANGALARALDKLPSSVPVLHIAGTPTVINNGGDASQVLLAKRPGQFNGVQLVGGSHSDAFQSSAYFGLVQALVGLTFGPSRPENVEAVQVLSQGWIADMYAGRVYAPATRKGIYGNPAQPGQAVIDIPTDAGLARGYVLPGPPPALSPIEMFVAGLLQSINSNDFATCAADVDTAVSETVVYSSAAAGRIARGSACSS</sequence>
<feature type="chain" id="PRO_5045368587" evidence="2">
    <location>
        <begin position="32"/>
        <end position="649"/>
    </location>
</feature>
<reference evidence="4" key="1">
    <citation type="submission" date="2023-07" db="EMBL/GenBank/DDBJ databases">
        <authorList>
            <person name="Deng Y."/>
            <person name="Zhang Y.-Q."/>
        </authorList>
    </citation>
    <scope>NUCLEOTIDE SEQUENCE [LARGE SCALE GENOMIC DNA]</scope>
    <source>
        <strain evidence="4">CPCC 205710</strain>
    </source>
</reference>
<feature type="region of interest" description="Disordered" evidence="1">
    <location>
        <begin position="26"/>
        <end position="182"/>
    </location>
</feature>
<dbReference type="SUPFAM" id="SSF53474">
    <property type="entry name" value="alpha/beta-Hydrolases"/>
    <property type="match status" value="1"/>
</dbReference>
<dbReference type="Proteomes" id="UP001206639">
    <property type="component" value="Unassembled WGS sequence"/>
</dbReference>
<feature type="compositionally biased region" description="Basic and acidic residues" evidence="1">
    <location>
        <begin position="52"/>
        <end position="65"/>
    </location>
</feature>
<organism evidence="3 4">
    <name type="scientific">Mycobacterium deserti</name>
    <dbReference type="NCBI Taxonomy" id="2978347"/>
    <lineage>
        <taxon>Bacteria</taxon>
        <taxon>Bacillati</taxon>
        <taxon>Actinomycetota</taxon>
        <taxon>Actinomycetes</taxon>
        <taxon>Mycobacteriales</taxon>
        <taxon>Mycobacteriaceae</taxon>
        <taxon>Mycobacterium</taxon>
    </lineage>
</organism>
<dbReference type="Gene3D" id="3.40.50.1820">
    <property type="entry name" value="alpha/beta hydrolase"/>
    <property type="match status" value="1"/>
</dbReference>
<dbReference type="RefSeq" id="WP_260992312.1">
    <property type="nucleotide sequence ID" value="NZ_JAODWD010000002.1"/>
</dbReference>
<feature type="signal peptide" evidence="2">
    <location>
        <begin position="1"/>
        <end position="31"/>
    </location>
</feature>
<keyword evidence="4" id="KW-1185">Reference proteome</keyword>
<evidence type="ECO:0000313" key="4">
    <source>
        <dbReference type="Proteomes" id="UP001206639"/>
    </source>
</evidence>
<gene>
    <name evidence="3" type="ORF">N4S67_07405</name>
</gene>
<feature type="compositionally biased region" description="Basic and acidic residues" evidence="1">
    <location>
        <begin position="112"/>
        <end position="124"/>
    </location>
</feature>
<feature type="compositionally biased region" description="Acidic residues" evidence="1">
    <location>
        <begin position="70"/>
        <end position="111"/>
    </location>
</feature>
<dbReference type="EMBL" id="JAODWD010000002">
    <property type="protein sequence ID" value="MCT7658247.1"/>
    <property type="molecule type" value="Genomic_DNA"/>
</dbReference>
<dbReference type="InterPro" id="IPR029058">
    <property type="entry name" value="AB_hydrolase_fold"/>
</dbReference>
<evidence type="ECO:0000256" key="1">
    <source>
        <dbReference type="SAM" id="MobiDB-lite"/>
    </source>
</evidence>
<feature type="compositionally biased region" description="Low complexity" evidence="1">
    <location>
        <begin position="143"/>
        <end position="157"/>
    </location>
</feature>
<comment type="caution">
    <text evidence="3">The sequence shown here is derived from an EMBL/GenBank/DDBJ whole genome shotgun (WGS) entry which is preliminary data.</text>
</comment>
<evidence type="ECO:0000313" key="3">
    <source>
        <dbReference type="EMBL" id="MCT7658247.1"/>
    </source>
</evidence>
<feature type="compositionally biased region" description="Polar residues" evidence="1">
    <location>
        <begin position="41"/>
        <end position="51"/>
    </location>
</feature>
<proteinExistence type="predicted"/>
<keyword evidence="2" id="KW-0732">Signal</keyword>
<protein>
    <submittedName>
        <fullName evidence="3">Uncharacterized protein</fullName>
    </submittedName>
</protein>